<sequence>MQQKHPFAAQTSGDESARHPPDPFAELLVAQFRAASAGARRIVEILQQNDCGLVGTFARPALE</sequence>
<gene>
    <name evidence="2" type="ORF">PSA01_15040</name>
</gene>
<comment type="caution">
    <text evidence="2">The sequence shown here is derived from an EMBL/GenBank/DDBJ whole genome shotgun (WGS) entry which is preliminary data.</text>
</comment>
<dbReference type="EMBL" id="BJNH01000015">
    <property type="protein sequence ID" value="GEC24475.1"/>
    <property type="molecule type" value="Genomic_DNA"/>
</dbReference>
<name>A0ABQ0RUX8_9PSEU</name>
<reference evidence="2 3" key="1">
    <citation type="submission" date="2019-06" db="EMBL/GenBank/DDBJ databases">
        <title>Whole genome shotgun sequence of Pseudonocardia saturnea NBRC 14499.</title>
        <authorList>
            <person name="Hosoyama A."/>
            <person name="Uohara A."/>
            <person name="Ohji S."/>
            <person name="Ichikawa N."/>
        </authorList>
    </citation>
    <scope>NUCLEOTIDE SEQUENCE [LARGE SCALE GENOMIC DNA]</scope>
    <source>
        <strain evidence="2 3">NBRC 14499</strain>
    </source>
</reference>
<organism evidence="2 3">
    <name type="scientific">Pseudonocardia saturnea</name>
    <dbReference type="NCBI Taxonomy" id="33909"/>
    <lineage>
        <taxon>Bacteria</taxon>
        <taxon>Bacillati</taxon>
        <taxon>Actinomycetota</taxon>
        <taxon>Actinomycetes</taxon>
        <taxon>Pseudonocardiales</taxon>
        <taxon>Pseudonocardiaceae</taxon>
        <taxon>Pseudonocardia</taxon>
    </lineage>
</organism>
<evidence type="ECO:0000313" key="2">
    <source>
        <dbReference type="EMBL" id="GEC24475.1"/>
    </source>
</evidence>
<protein>
    <submittedName>
        <fullName evidence="2">Uncharacterized protein</fullName>
    </submittedName>
</protein>
<feature type="compositionally biased region" description="Polar residues" evidence="1">
    <location>
        <begin position="1"/>
        <end position="14"/>
    </location>
</feature>
<evidence type="ECO:0000313" key="3">
    <source>
        <dbReference type="Proteomes" id="UP000320693"/>
    </source>
</evidence>
<accession>A0ABQ0RUX8</accession>
<proteinExistence type="predicted"/>
<feature type="region of interest" description="Disordered" evidence="1">
    <location>
        <begin position="1"/>
        <end position="22"/>
    </location>
</feature>
<keyword evidence="3" id="KW-1185">Reference proteome</keyword>
<evidence type="ECO:0000256" key="1">
    <source>
        <dbReference type="SAM" id="MobiDB-lite"/>
    </source>
</evidence>
<dbReference type="Proteomes" id="UP000320693">
    <property type="component" value="Unassembled WGS sequence"/>
</dbReference>